<keyword evidence="2" id="KW-0413">Isomerase</keyword>
<organism evidence="2 3">
    <name type="scientific">Anaeramoeba ignava</name>
    <name type="common">Anaerobic marine amoeba</name>
    <dbReference type="NCBI Taxonomy" id="1746090"/>
    <lineage>
        <taxon>Eukaryota</taxon>
        <taxon>Metamonada</taxon>
        <taxon>Anaeramoebidae</taxon>
        <taxon>Anaeramoeba</taxon>
    </lineage>
</organism>
<evidence type="ECO:0000259" key="1">
    <source>
        <dbReference type="Pfam" id="PF17800"/>
    </source>
</evidence>
<dbReference type="OrthoDB" id="1902587at2759"/>
<dbReference type="Proteomes" id="UP001149090">
    <property type="component" value="Unassembled WGS sequence"/>
</dbReference>
<keyword evidence="3" id="KW-1185">Reference proteome</keyword>
<dbReference type="InterPro" id="IPR041232">
    <property type="entry name" value="NPL"/>
</dbReference>
<gene>
    <name evidence="2" type="ORF">M0811_07755</name>
</gene>
<feature type="domain" description="Nucleoplasmin-like" evidence="1">
    <location>
        <begin position="4"/>
        <end position="92"/>
    </location>
</feature>
<dbReference type="Gene3D" id="2.60.120.340">
    <property type="entry name" value="Nucleoplasmin core domain"/>
    <property type="match status" value="1"/>
</dbReference>
<dbReference type="GO" id="GO:0016853">
    <property type="term" value="F:isomerase activity"/>
    <property type="evidence" value="ECO:0007669"/>
    <property type="project" value="UniProtKB-KW"/>
</dbReference>
<evidence type="ECO:0000313" key="3">
    <source>
        <dbReference type="Proteomes" id="UP001149090"/>
    </source>
</evidence>
<dbReference type="AlphaFoldDB" id="A0A9Q0LKB4"/>
<comment type="caution">
    <text evidence="2">The sequence shown here is derived from an EMBL/GenBank/DDBJ whole genome shotgun (WGS) entry which is preliminary data.</text>
</comment>
<protein>
    <submittedName>
        <fullName evidence="2">Peptidylprolyl isomerase</fullName>
    </submittedName>
</protein>
<dbReference type="Pfam" id="PF17800">
    <property type="entry name" value="NPL"/>
    <property type="match status" value="1"/>
</dbReference>
<sequence length="113" mass="13368">MESFWAHSFEPNRTYTIKPSIDQRLTTISLGPEAVENSKVRLYYIDGDLEILLCTLYQNKKTTARVDLLFQAEKEFQWRIEGDSMLHLSGYYDPIYLGYQELAKTHSFHYSKY</sequence>
<dbReference type="EMBL" id="JAPDFW010000067">
    <property type="protein sequence ID" value="KAJ5075051.1"/>
    <property type="molecule type" value="Genomic_DNA"/>
</dbReference>
<reference evidence="2" key="1">
    <citation type="submission" date="2022-10" db="EMBL/GenBank/DDBJ databases">
        <title>Novel sulphate-reducing endosymbionts in the free-living metamonad Anaeramoeba.</title>
        <authorList>
            <person name="Jerlstrom-Hultqvist J."/>
            <person name="Cepicka I."/>
            <person name="Gallot-Lavallee L."/>
            <person name="Salas-Leiva D."/>
            <person name="Curtis B.A."/>
            <person name="Zahonova K."/>
            <person name="Pipaliya S."/>
            <person name="Dacks J."/>
            <person name="Roger A.J."/>
        </authorList>
    </citation>
    <scope>NUCLEOTIDE SEQUENCE</scope>
    <source>
        <strain evidence="2">BMAN</strain>
    </source>
</reference>
<name>A0A9Q0LKB4_ANAIG</name>
<evidence type="ECO:0000313" key="2">
    <source>
        <dbReference type="EMBL" id="KAJ5075051.1"/>
    </source>
</evidence>
<accession>A0A9Q0LKB4</accession>
<proteinExistence type="predicted"/>